<dbReference type="PROSITE" id="PS50887">
    <property type="entry name" value="GGDEF"/>
    <property type="match status" value="1"/>
</dbReference>
<dbReference type="PANTHER" id="PTHR33121">
    <property type="entry name" value="CYCLIC DI-GMP PHOSPHODIESTERASE PDEF"/>
    <property type="match status" value="1"/>
</dbReference>
<dbReference type="InterPro" id="IPR043128">
    <property type="entry name" value="Rev_trsase/Diguanyl_cyclase"/>
</dbReference>
<evidence type="ECO:0000259" key="3">
    <source>
        <dbReference type="PROSITE" id="PS50887"/>
    </source>
</evidence>
<feature type="domain" description="EAL" evidence="2">
    <location>
        <begin position="326"/>
        <end position="580"/>
    </location>
</feature>
<dbReference type="Gene3D" id="3.30.70.270">
    <property type="match status" value="1"/>
</dbReference>
<dbReference type="Pfam" id="PF00563">
    <property type="entry name" value="EAL"/>
    <property type="match status" value="1"/>
</dbReference>
<evidence type="ECO:0000313" key="4">
    <source>
        <dbReference type="EMBL" id="TFE03924.1"/>
    </source>
</evidence>
<dbReference type="InterPro" id="IPR000160">
    <property type="entry name" value="GGDEF_dom"/>
</dbReference>
<feature type="domain" description="PAC" evidence="1">
    <location>
        <begin position="104"/>
        <end position="156"/>
    </location>
</feature>
<dbReference type="GO" id="GO:0035438">
    <property type="term" value="F:cyclic-di-GMP binding"/>
    <property type="evidence" value="ECO:0007669"/>
    <property type="project" value="InterPro"/>
</dbReference>
<dbReference type="Gene3D" id="2.40.10.220">
    <property type="entry name" value="predicted glycosyltransferase like domains"/>
    <property type="match status" value="1"/>
</dbReference>
<dbReference type="InterPro" id="IPR029787">
    <property type="entry name" value="Nucleotide_cyclase"/>
</dbReference>
<feature type="domain" description="GGDEF" evidence="3">
    <location>
        <begin position="184"/>
        <end position="317"/>
    </location>
</feature>
<dbReference type="Gene3D" id="3.20.20.450">
    <property type="entry name" value="EAL domain"/>
    <property type="match status" value="1"/>
</dbReference>
<gene>
    <name evidence="4" type="ORF">E2626_00940</name>
</gene>
<dbReference type="InterPro" id="IPR000014">
    <property type="entry name" value="PAS"/>
</dbReference>
<dbReference type="Pfam" id="PF00990">
    <property type="entry name" value="GGDEF"/>
    <property type="match status" value="1"/>
</dbReference>
<evidence type="ECO:0000313" key="5">
    <source>
        <dbReference type="Proteomes" id="UP000297776"/>
    </source>
</evidence>
<dbReference type="InterPro" id="IPR035919">
    <property type="entry name" value="EAL_sf"/>
</dbReference>
<dbReference type="SUPFAM" id="SSF141868">
    <property type="entry name" value="EAL domain-like"/>
    <property type="match status" value="1"/>
</dbReference>
<dbReference type="PROSITE" id="PS50113">
    <property type="entry name" value="PAC"/>
    <property type="match status" value="1"/>
</dbReference>
<dbReference type="NCBIfam" id="TIGR00254">
    <property type="entry name" value="GGDEF"/>
    <property type="match status" value="1"/>
</dbReference>
<dbReference type="InterPro" id="IPR009875">
    <property type="entry name" value="PilZ_domain"/>
</dbReference>
<dbReference type="PROSITE" id="PS50883">
    <property type="entry name" value="EAL"/>
    <property type="match status" value="1"/>
</dbReference>
<dbReference type="SMART" id="SM00267">
    <property type="entry name" value="GGDEF"/>
    <property type="match status" value="1"/>
</dbReference>
<dbReference type="PANTHER" id="PTHR33121:SF70">
    <property type="entry name" value="SIGNALING PROTEIN YKOW"/>
    <property type="match status" value="1"/>
</dbReference>
<dbReference type="InterPro" id="IPR035965">
    <property type="entry name" value="PAS-like_dom_sf"/>
</dbReference>
<dbReference type="EMBL" id="SORX01000001">
    <property type="protein sequence ID" value="TFE03924.1"/>
    <property type="molecule type" value="Genomic_DNA"/>
</dbReference>
<proteinExistence type="predicted"/>
<dbReference type="InterPro" id="IPR050706">
    <property type="entry name" value="Cyclic-di-GMP_PDE-like"/>
</dbReference>
<dbReference type="Gene3D" id="3.30.450.20">
    <property type="entry name" value="PAS domain"/>
    <property type="match status" value="1"/>
</dbReference>
<name>A0A4Y8LLN7_9BACL</name>
<dbReference type="InterPro" id="IPR001610">
    <property type="entry name" value="PAC"/>
</dbReference>
<sequence length="733" mass="84277">MGFFDRLKKGDESEEAAAATEMGQPFSIHQEHIDELGAFAKTALWAIDIQTGLVTSCTNSIENISGYAADVFLADELKWEHLILKEFHHLYIENQKDLKAGKPVRSQYQIRDKSGDLRWISDKVVPELNEQGELIGIYGMLMDVTDEKNRELKDAYDAEHEELTGLPNQKKLMKDLSLKMKEDKPFTILSLKLDRMTLVSDLIGRRTGKKAVQKMAQLLELLNQEKAGIYHVRKNEFVYVYNDKLSDEEAVAQSRELIDGIQYPIIIDKLELYFTGFVGAAAFPEDGKSPSGLLQNVHKALYYAIESGVNSYMIHTEDISLDTYKRISLDRDLFKAINEKQFELKFQPIVDPERNMVSGAEALIRWNHPDWGLLSPDEFLKIAENNGLISDIDNWVLEEVCRNIDLWRRQKVPLVPVAVNRSAKSFLQYDTLEKMFAPMRTYNIDPSFIHFELTESSLVENYDRVAEVIEHLKEKGCQISLDDFGTGFSSLFHLKEFPVNTLKIDRTFIGSLLEEPENMAITNAIIQMAKDLNLKVTAEGVEEPHTLRWLQERGCDYIQGYIYSKPVSVENMRKMFAKRILKPVYAGGSQAVENRRVYFRVKLPYKMTGAMTITQLSGKPLAIGNTPILIEDIGGGGLSFTGKMELPIRQDVMMKFYFEINGKQFEVNGQCRRKDELKNQLYKYGVEFLIKEKDRDKLISTLNDLQLHLKEHPYNPLYPYFEEADSEYFYARK</sequence>
<dbReference type="CDD" id="cd01948">
    <property type="entry name" value="EAL"/>
    <property type="match status" value="1"/>
</dbReference>
<comment type="caution">
    <text evidence="4">The sequence shown here is derived from an EMBL/GenBank/DDBJ whole genome shotgun (WGS) entry which is preliminary data.</text>
</comment>
<dbReference type="AlphaFoldDB" id="A0A4Y8LLN7"/>
<evidence type="ECO:0000259" key="1">
    <source>
        <dbReference type="PROSITE" id="PS50113"/>
    </source>
</evidence>
<evidence type="ECO:0000259" key="2">
    <source>
        <dbReference type="PROSITE" id="PS50883"/>
    </source>
</evidence>
<organism evidence="4 5">
    <name type="scientific">Jeotgalibacillus salarius</name>
    <dbReference type="NCBI Taxonomy" id="546023"/>
    <lineage>
        <taxon>Bacteria</taxon>
        <taxon>Bacillati</taxon>
        <taxon>Bacillota</taxon>
        <taxon>Bacilli</taxon>
        <taxon>Bacillales</taxon>
        <taxon>Caryophanaceae</taxon>
        <taxon>Jeotgalibacillus</taxon>
    </lineage>
</organism>
<dbReference type="SMART" id="SM00086">
    <property type="entry name" value="PAC"/>
    <property type="match status" value="1"/>
</dbReference>
<dbReference type="Proteomes" id="UP000297776">
    <property type="component" value="Unassembled WGS sequence"/>
</dbReference>
<dbReference type="NCBIfam" id="TIGR00229">
    <property type="entry name" value="sensory_box"/>
    <property type="match status" value="1"/>
</dbReference>
<accession>A0A4Y8LLN7</accession>
<dbReference type="OrthoDB" id="2624050at2"/>
<dbReference type="GO" id="GO:0071111">
    <property type="term" value="F:cyclic-guanylate-specific phosphodiesterase activity"/>
    <property type="evidence" value="ECO:0007669"/>
    <property type="project" value="InterPro"/>
</dbReference>
<dbReference type="InterPro" id="IPR013655">
    <property type="entry name" value="PAS_fold_3"/>
</dbReference>
<keyword evidence="5" id="KW-1185">Reference proteome</keyword>
<protein>
    <submittedName>
        <fullName evidence="4">EAL domain-containing protein</fullName>
    </submittedName>
</protein>
<reference evidence="4 5" key="1">
    <citation type="submission" date="2019-03" db="EMBL/GenBank/DDBJ databases">
        <authorList>
            <person name="Yang Y."/>
        </authorList>
    </citation>
    <scope>NUCLEOTIDE SEQUENCE [LARGE SCALE GENOMIC DNA]</scope>
    <source>
        <strain evidence="4 5">ASL-1</strain>
    </source>
</reference>
<dbReference type="SUPFAM" id="SSF55785">
    <property type="entry name" value="PYP-like sensor domain (PAS domain)"/>
    <property type="match status" value="1"/>
</dbReference>
<dbReference type="InterPro" id="IPR001633">
    <property type="entry name" value="EAL_dom"/>
</dbReference>
<dbReference type="Pfam" id="PF07238">
    <property type="entry name" value="PilZ"/>
    <property type="match status" value="1"/>
</dbReference>
<dbReference type="SUPFAM" id="SSF55073">
    <property type="entry name" value="Nucleotide cyclase"/>
    <property type="match status" value="1"/>
</dbReference>
<dbReference type="RefSeq" id="WP_134378698.1">
    <property type="nucleotide sequence ID" value="NZ_SORX01000001.1"/>
</dbReference>
<dbReference type="Pfam" id="PF08447">
    <property type="entry name" value="PAS_3"/>
    <property type="match status" value="1"/>
</dbReference>
<dbReference type="InterPro" id="IPR000700">
    <property type="entry name" value="PAS-assoc_C"/>
</dbReference>
<dbReference type="SMART" id="SM00052">
    <property type="entry name" value="EAL"/>
    <property type="match status" value="1"/>
</dbReference>